<feature type="compositionally biased region" description="Acidic residues" evidence="1">
    <location>
        <begin position="337"/>
        <end position="347"/>
    </location>
</feature>
<feature type="region of interest" description="Disordered" evidence="1">
    <location>
        <begin position="307"/>
        <end position="355"/>
    </location>
</feature>
<protein>
    <submittedName>
        <fullName evidence="2">Uncharacterized protein</fullName>
    </submittedName>
</protein>
<sequence length="830" mass="86808">MKASIKFRDDDRPLVRAKVPVGVLGLPFLTGVSAGGGGGDSRDLRFDLSTAFASGPALRLSYRPNDPLQPFALSVRTGLGPLGSPARAPFAISAEFNLLSSSPPAFSLLFKPRIGDFSLANSVISPPASVSPAPPLPPPPSSPSHKLTDLANGDDDHKAFSFSGNGFAANVAAAGKSGGGVGALLSGMRLTTRSVLPLWSKASLRFQWGLRVPPELKAALADDGYGRKAGNLAINKLPLLVMNKITIEHTPRNPPHSDADKKGKKKDAPEFQTEGFSLVKRQLEVLNAESIMLRRAVEDLRAEIGGNRAASMPGKGDARRMPSLLPQGSKWNSHKEEDDDEEAEEGGPDASAADGWMDELRRLRVAELRREVERCDLSIGTLQTKVKRLREEREQSIHGGGGEGKTETANGDERLSSEEPGRSCRESNSTDLKPAARAGDNSVKEEEDDEDEAAAAAAKQEASGESVAASKESSDLRSSASLRRRRRHKPGADEDADGEEASAPRPPSQSSSSQPLAALLDTFAARFGPLLERLHESQESDAYRGAIRRHVDIEMRGAAGEARALVSASLRLCEPKQEPGAAAAAVAAMAAAGGGGGGGAGIVGSLIEKGGKPLIVCRKRSSIAKAAAAAKKEESAEKGEVAEEGEGSDDGEKKVSVSASASKDKAWGLRTKKGRGPGKNSAAGGGRKMAKLSEATEAATDGGKKGDKKIATDAATLAKKRNAVDFLKRLNQGSSPSKKKKKGSPMGTRKRAAAAAATSPEQPQKTRKGPGRKDAGRGGSKKGGKSATPKRSVGRPPSKRGAAAATTPPPSKRAKVNRSEKTAAKRGGRR</sequence>
<dbReference type="Proteomes" id="UP000008021">
    <property type="component" value="Chromosome 9"/>
</dbReference>
<dbReference type="Gramene" id="OMERI09G11550.1">
    <property type="protein sequence ID" value="OMERI09G11550.1"/>
    <property type="gene ID" value="OMERI09G11550"/>
</dbReference>
<evidence type="ECO:0000313" key="3">
    <source>
        <dbReference type="Proteomes" id="UP000008021"/>
    </source>
</evidence>
<evidence type="ECO:0000256" key="1">
    <source>
        <dbReference type="SAM" id="MobiDB-lite"/>
    </source>
</evidence>
<reference evidence="2" key="2">
    <citation type="submission" date="2018-05" db="EMBL/GenBank/DDBJ databases">
        <title>OmerRS3 (Oryza meridionalis Reference Sequence Version 3).</title>
        <authorList>
            <person name="Zhang J."/>
            <person name="Kudrna D."/>
            <person name="Lee S."/>
            <person name="Talag J."/>
            <person name="Welchert J."/>
            <person name="Wing R.A."/>
        </authorList>
    </citation>
    <scope>NUCLEOTIDE SEQUENCE [LARGE SCALE GENOMIC DNA]</scope>
    <source>
        <strain evidence="2">cv. OR44</strain>
    </source>
</reference>
<feature type="compositionally biased region" description="Basic residues" evidence="1">
    <location>
        <begin position="737"/>
        <end position="752"/>
    </location>
</feature>
<feature type="region of interest" description="Disordered" evidence="1">
    <location>
        <begin position="247"/>
        <end position="272"/>
    </location>
</feature>
<feature type="compositionally biased region" description="Basic and acidic residues" evidence="1">
    <location>
        <begin position="247"/>
        <end position="269"/>
    </location>
</feature>
<dbReference type="PANTHER" id="PTHR34285:SF12">
    <property type="entry name" value="OS09G0491676 PROTEIN"/>
    <property type="match status" value="1"/>
</dbReference>
<dbReference type="AlphaFoldDB" id="A0A0E0ETJ7"/>
<keyword evidence="3" id="KW-1185">Reference proteome</keyword>
<feature type="compositionally biased region" description="Basic and acidic residues" evidence="1">
    <location>
        <begin position="411"/>
        <end position="425"/>
    </location>
</feature>
<dbReference type="EnsemblPlants" id="OMERI09G11550.1">
    <property type="protein sequence ID" value="OMERI09G11550.1"/>
    <property type="gene ID" value="OMERI09G11550"/>
</dbReference>
<dbReference type="PANTHER" id="PTHR34285">
    <property type="entry name" value="OS08G0510800 PROTEIN"/>
    <property type="match status" value="1"/>
</dbReference>
<name>A0A0E0ETJ7_9ORYZ</name>
<proteinExistence type="predicted"/>
<feature type="compositionally biased region" description="Basic and acidic residues" evidence="1">
    <location>
        <begin position="702"/>
        <end position="711"/>
    </location>
</feature>
<feature type="compositionally biased region" description="Basic and acidic residues" evidence="1">
    <location>
        <begin position="630"/>
        <end position="641"/>
    </location>
</feature>
<feature type="compositionally biased region" description="Low complexity" evidence="1">
    <location>
        <begin position="468"/>
        <end position="481"/>
    </location>
</feature>
<feature type="compositionally biased region" description="Pro residues" evidence="1">
    <location>
        <begin position="132"/>
        <end position="142"/>
    </location>
</feature>
<organism evidence="2">
    <name type="scientific">Oryza meridionalis</name>
    <dbReference type="NCBI Taxonomy" id="40149"/>
    <lineage>
        <taxon>Eukaryota</taxon>
        <taxon>Viridiplantae</taxon>
        <taxon>Streptophyta</taxon>
        <taxon>Embryophyta</taxon>
        <taxon>Tracheophyta</taxon>
        <taxon>Spermatophyta</taxon>
        <taxon>Magnoliopsida</taxon>
        <taxon>Liliopsida</taxon>
        <taxon>Poales</taxon>
        <taxon>Poaceae</taxon>
        <taxon>BOP clade</taxon>
        <taxon>Oryzoideae</taxon>
        <taxon>Oryzeae</taxon>
        <taxon>Oryzinae</taxon>
        <taxon>Oryza</taxon>
    </lineage>
</organism>
<feature type="region of interest" description="Disordered" evidence="1">
    <location>
        <begin position="128"/>
        <end position="150"/>
    </location>
</feature>
<feature type="region of interest" description="Disordered" evidence="1">
    <location>
        <begin position="388"/>
        <end position="515"/>
    </location>
</feature>
<accession>A0A0E0ETJ7</accession>
<evidence type="ECO:0000313" key="2">
    <source>
        <dbReference type="EnsemblPlants" id="OMERI09G11550.1"/>
    </source>
</evidence>
<feature type="region of interest" description="Disordered" evidence="1">
    <location>
        <begin position="629"/>
        <end position="830"/>
    </location>
</feature>
<reference evidence="2" key="1">
    <citation type="submission" date="2015-04" db="UniProtKB">
        <authorList>
            <consortium name="EnsemblPlants"/>
        </authorList>
    </citation>
    <scope>IDENTIFICATION</scope>
</reference>